<dbReference type="Proteomes" id="UP000178735">
    <property type="component" value="Unassembled WGS sequence"/>
</dbReference>
<comment type="caution">
    <text evidence="2">The sequence shown here is derived from an EMBL/GenBank/DDBJ whole genome shotgun (WGS) entry which is preliminary data.</text>
</comment>
<dbReference type="STRING" id="1817813.A2008_12150"/>
<gene>
    <name evidence="2" type="ORF">A2008_12150</name>
</gene>
<name>A0A1F7X0Z6_9BACT</name>
<proteinExistence type="predicted"/>
<dbReference type="AlphaFoldDB" id="A0A1F7X0Z6"/>
<evidence type="ECO:0008006" key="4">
    <source>
        <dbReference type="Google" id="ProtNLM"/>
    </source>
</evidence>
<reference evidence="2 3" key="1">
    <citation type="journal article" date="2016" name="Nat. Commun.">
        <title>Thousands of microbial genomes shed light on interconnected biogeochemical processes in an aquifer system.</title>
        <authorList>
            <person name="Anantharaman K."/>
            <person name="Brown C.T."/>
            <person name="Hug L.A."/>
            <person name="Sharon I."/>
            <person name="Castelle C.J."/>
            <person name="Probst A.J."/>
            <person name="Thomas B.C."/>
            <person name="Singh A."/>
            <person name="Wilkins M.J."/>
            <person name="Karaoz U."/>
            <person name="Brodie E.L."/>
            <person name="Williams K.H."/>
            <person name="Hubbard S.S."/>
            <person name="Banfield J.F."/>
        </authorList>
    </citation>
    <scope>NUCLEOTIDE SEQUENCE [LARGE SCALE GENOMIC DNA]</scope>
</reference>
<evidence type="ECO:0000313" key="2">
    <source>
        <dbReference type="EMBL" id="OGM07975.1"/>
    </source>
</evidence>
<feature type="compositionally biased region" description="Basic and acidic residues" evidence="1">
    <location>
        <begin position="15"/>
        <end position="24"/>
    </location>
</feature>
<evidence type="ECO:0000313" key="3">
    <source>
        <dbReference type="Proteomes" id="UP000178735"/>
    </source>
</evidence>
<dbReference type="InterPro" id="IPR014995">
    <property type="entry name" value="DUF1844"/>
</dbReference>
<dbReference type="EMBL" id="MGFH01000034">
    <property type="protein sequence ID" value="OGM07975.1"/>
    <property type="molecule type" value="Genomic_DNA"/>
</dbReference>
<dbReference type="Pfam" id="PF08899">
    <property type="entry name" value="DUF1844"/>
    <property type="match status" value="1"/>
</dbReference>
<feature type="compositionally biased region" description="Polar residues" evidence="1">
    <location>
        <begin position="1"/>
        <end position="14"/>
    </location>
</feature>
<accession>A0A1F7X0Z6</accession>
<feature type="region of interest" description="Disordered" evidence="1">
    <location>
        <begin position="1"/>
        <end position="25"/>
    </location>
</feature>
<evidence type="ECO:0000256" key="1">
    <source>
        <dbReference type="SAM" id="MobiDB-lite"/>
    </source>
</evidence>
<sequence>MSENIDTANAGSSAQKDHQHDHQNAEQVMAQIDAYSIALSFTMMLGQKAWICLGKVAADPKSGEVKVDLPQAQFSIDCMAAILDKLRGKINDREANEVQTMITNLRLNYVSTVNESEKK</sequence>
<organism evidence="2 3">
    <name type="scientific">Candidatus Wallbacteria bacterium GWC2_49_35</name>
    <dbReference type="NCBI Taxonomy" id="1817813"/>
    <lineage>
        <taxon>Bacteria</taxon>
        <taxon>Candidatus Walliibacteriota</taxon>
    </lineage>
</organism>
<protein>
    <recommendedName>
        <fullName evidence="4">DUF1844 domain-containing protein</fullName>
    </recommendedName>
</protein>